<reference evidence="2 3" key="1">
    <citation type="journal article" date="2006" name="Nature">
        <title>Global trends of whole-genome duplications revealed by the ciliate Paramecium tetraurelia.</title>
        <authorList>
            <consortium name="Genoscope"/>
            <person name="Aury J.-M."/>
            <person name="Jaillon O."/>
            <person name="Duret L."/>
            <person name="Noel B."/>
            <person name="Jubin C."/>
            <person name="Porcel B.M."/>
            <person name="Segurens B."/>
            <person name="Daubin V."/>
            <person name="Anthouard V."/>
            <person name="Aiach N."/>
            <person name="Arnaiz O."/>
            <person name="Billaut A."/>
            <person name="Beisson J."/>
            <person name="Blanc I."/>
            <person name="Bouhouche K."/>
            <person name="Camara F."/>
            <person name="Duharcourt S."/>
            <person name="Guigo R."/>
            <person name="Gogendeau D."/>
            <person name="Katinka M."/>
            <person name="Keller A.-M."/>
            <person name="Kissmehl R."/>
            <person name="Klotz C."/>
            <person name="Koll F."/>
            <person name="Le Moue A."/>
            <person name="Lepere C."/>
            <person name="Malinsky S."/>
            <person name="Nowacki M."/>
            <person name="Nowak J.K."/>
            <person name="Plattner H."/>
            <person name="Poulain J."/>
            <person name="Ruiz F."/>
            <person name="Serrano V."/>
            <person name="Zagulski M."/>
            <person name="Dessen P."/>
            <person name="Betermier M."/>
            <person name="Weissenbach J."/>
            <person name="Scarpelli C."/>
            <person name="Schachter V."/>
            <person name="Sperling L."/>
            <person name="Meyer E."/>
            <person name="Cohen J."/>
            <person name="Wincker P."/>
        </authorList>
    </citation>
    <scope>NUCLEOTIDE SEQUENCE [LARGE SCALE GENOMIC DNA]</scope>
    <source>
        <strain evidence="2 3">Stock d4-2</strain>
    </source>
</reference>
<sequence>MLAIILFLGGDSILVMMVYTLLSMVNRCIGDAARDVVLTPDDIPFGYNPQPVIPESRAAPQIETFASPEEEQPYWGEEEQEFVPVTPDAVPNVFPEEEQPYWPEEEEEFVPPAQRFASPEEEQPYWGEEEQEFVPPPVSPPVIPDEIQPEPLPEPEPQPEPEAAPAPSPKSAPVPVPPSEPQVPVVKECEATIDVTKENAADILCAISEYLAQLASGHVPELGINPSRVCFCLQYDDSDSNESFMQVEAILKENDAYTINKLVGQRTI</sequence>
<feature type="compositionally biased region" description="Pro residues" evidence="1">
    <location>
        <begin position="150"/>
        <end position="181"/>
    </location>
</feature>
<dbReference type="KEGG" id="ptm:GSPATT00012766001"/>
<accession>A0D2J1</accession>
<keyword evidence="3" id="KW-1185">Reference proteome</keyword>
<gene>
    <name evidence="2" type="ORF">GSPATT00012766001</name>
</gene>
<evidence type="ECO:0000256" key="1">
    <source>
        <dbReference type="SAM" id="MobiDB-lite"/>
    </source>
</evidence>
<dbReference type="Proteomes" id="UP000000600">
    <property type="component" value="Unassembled WGS sequence"/>
</dbReference>
<organism evidence="2 3">
    <name type="scientific">Paramecium tetraurelia</name>
    <dbReference type="NCBI Taxonomy" id="5888"/>
    <lineage>
        <taxon>Eukaryota</taxon>
        <taxon>Sar</taxon>
        <taxon>Alveolata</taxon>
        <taxon>Ciliophora</taxon>
        <taxon>Intramacronucleata</taxon>
        <taxon>Oligohymenophorea</taxon>
        <taxon>Peniculida</taxon>
        <taxon>Parameciidae</taxon>
        <taxon>Paramecium</taxon>
    </lineage>
</organism>
<evidence type="ECO:0000313" key="3">
    <source>
        <dbReference type="Proteomes" id="UP000000600"/>
    </source>
</evidence>
<feature type="compositionally biased region" description="Pro residues" evidence="1">
    <location>
        <begin position="134"/>
        <end position="143"/>
    </location>
</feature>
<feature type="region of interest" description="Disordered" evidence="1">
    <location>
        <begin position="100"/>
        <end position="181"/>
    </location>
</feature>
<dbReference type="InParanoid" id="A0D2J1"/>
<proteinExistence type="predicted"/>
<dbReference type="AlphaFoldDB" id="A0D2J1"/>
<evidence type="ECO:0000313" key="2">
    <source>
        <dbReference type="EMBL" id="CAK77258.1"/>
    </source>
</evidence>
<feature type="compositionally biased region" description="Acidic residues" evidence="1">
    <location>
        <begin position="100"/>
        <end position="109"/>
    </location>
</feature>
<dbReference type="GeneID" id="5030439"/>
<dbReference type="HOGENOM" id="CLU_1039968_0_0_1"/>
<protein>
    <submittedName>
        <fullName evidence="2">Uncharacterized protein</fullName>
    </submittedName>
</protein>
<feature type="compositionally biased region" description="Acidic residues" evidence="1">
    <location>
        <begin position="119"/>
        <end position="132"/>
    </location>
</feature>
<dbReference type="RefSeq" id="XP_001444655.1">
    <property type="nucleotide sequence ID" value="XM_001444618.2"/>
</dbReference>
<dbReference type="EMBL" id="CT868263">
    <property type="protein sequence ID" value="CAK77258.1"/>
    <property type="molecule type" value="Genomic_DNA"/>
</dbReference>
<name>A0D2J1_PARTE</name>